<name>E3NB63_CAERE</name>
<dbReference type="EMBL" id="DS268582">
    <property type="protein sequence ID" value="EFO91811.1"/>
    <property type="molecule type" value="Genomic_DNA"/>
</dbReference>
<proteinExistence type="predicted"/>
<feature type="domain" description="Integrator complex subunit 5 C-terminal" evidence="2">
    <location>
        <begin position="268"/>
        <end position="983"/>
    </location>
</feature>
<dbReference type="Proteomes" id="UP000008281">
    <property type="component" value="Unassembled WGS sequence"/>
</dbReference>
<dbReference type="PANTHER" id="PTHR31697:SF2">
    <property type="entry name" value="INTEGRATOR COMPLEX SUBUNIT 5"/>
    <property type="match status" value="1"/>
</dbReference>
<evidence type="ECO:0000259" key="1">
    <source>
        <dbReference type="Pfam" id="PF14837"/>
    </source>
</evidence>
<evidence type="ECO:0000313" key="3">
    <source>
        <dbReference type="EMBL" id="EFO91811.1"/>
    </source>
</evidence>
<dbReference type="PANTHER" id="PTHR31697">
    <property type="entry name" value="INTEGRATOR COMPLEX SUBUNIT 5"/>
    <property type="match status" value="1"/>
</dbReference>
<dbReference type="Pfam" id="PF14837">
    <property type="entry name" value="INTS5_N"/>
    <property type="match status" value="1"/>
</dbReference>
<protein>
    <submittedName>
        <fullName evidence="3">Uncharacterized protein</fullName>
    </submittedName>
</protein>
<accession>E3NB63</accession>
<dbReference type="Pfam" id="PF14838">
    <property type="entry name" value="INTS5_C"/>
    <property type="match status" value="1"/>
</dbReference>
<evidence type="ECO:0000259" key="2">
    <source>
        <dbReference type="Pfam" id="PF14838"/>
    </source>
</evidence>
<evidence type="ECO:0000313" key="4">
    <source>
        <dbReference type="Proteomes" id="UP000008281"/>
    </source>
</evidence>
<dbReference type="InterPro" id="IPR029445">
    <property type="entry name" value="INTS5_N"/>
</dbReference>
<dbReference type="HOGENOM" id="CLU_003528_0_0_1"/>
<dbReference type="OMA" id="NCHLITP"/>
<dbReference type="eggNOG" id="ENOG502RT93">
    <property type="taxonomic scope" value="Eukaryota"/>
</dbReference>
<reference evidence="3" key="1">
    <citation type="submission" date="2007-07" db="EMBL/GenBank/DDBJ databases">
        <title>PCAP assembly of the Caenorhabditis remanei genome.</title>
        <authorList>
            <consortium name="The Caenorhabditis remanei Sequencing Consortium"/>
            <person name="Wilson R.K."/>
        </authorList>
    </citation>
    <scope>NUCLEOTIDE SEQUENCE [LARGE SCALE GENOMIC DNA]</scope>
    <source>
        <strain evidence="3">PB4641</strain>
    </source>
</reference>
<dbReference type="InterPro" id="IPR029444">
    <property type="entry name" value="INTS5_C"/>
</dbReference>
<dbReference type="GO" id="GO:0034472">
    <property type="term" value="P:snRNA 3'-end processing"/>
    <property type="evidence" value="ECO:0007669"/>
    <property type="project" value="TreeGrafter"/>
</dbReference>
<dbReference type="STRING" id="31234.E3NB63"/>
<dbReference type="OrthoDB" id="69088at2759"/>
<dbReference type="GO" id="GO:0032039">
    <property type="term" value="C:integrator complex"/>
    <property type="evidence" value="ECO:0007669"/>
    <property type="project" value="InterPro"/>
</dbReference>
<feature type="domain" description="Integrator complex subunit 5 N-terminal" evidence="1">
    <location>
        <begin position="41"/>
        <end position="238"/>
    </location>
</feature>
<gene>
    <name evidence="3" type="ORF">CRE_07778</name>
</gene>
<dbReference type="InterPro" id="IPR040316">
    <property type="entry name" value="INTS5"/>
</dbReference>
<keyword evidence="4" id="KW-1185">Reference proteome</keyword>
<dbReference type="FunCoup" id="E3NB63">
    <property type="interactions" value="1058"/>
</dbReference>
<dbReference type="AlphaFoldDB" id="E3NB63"/>
<organism evidence="4">
    <name type="scientific">Caenorhabditis remanei</name>
    <name type="common">Caenorhabditis vulgaris</name>
    <dbReference type="NCBI Taxonomy" id="31234"/>
    <lineage>
        <taxon>Eukaryota</taxon>
        <taxon>Metazoa</taxon>
        <taxon>Ecdysozoa</taxon>
        <taxon>Nematoda</taxon>
        <taxon>Chromadorea</taxon>
        <taxon>Rhabditida</taxon>
        <taxon>Rhabditina</taxon>
        <taxon>Rhabditomorpha</taxon>
        <taxon>Rhabditoidea</taxon>
        <taxon>Rhabditidae</taxon>
        <taxon>Peloderinae</taxon>
        <taxon>Caenorhabditis</taxon>
    </lineage>
</organism>
<sequence>MEPEKEKTEVRPKTALEKNYEKVVIEYESFFQLANQGDISGIYRNRPCFVNETSVENLVKPAIEVFNDFPAARQSVYYYTGMLIHECVHHWFTAKEKLPLTTNITTVKEATCQLLDFYTNFFTEGAGKSSLEECLQFLCELSAELSLRNVGRPAMIHAQQSGEVLSILKSIDIIEKVLSLMNMILTSALNENSEGCMKVLFESSRHGQHFSWIWLHIATFLQGTIITHLLESGAEQFKTYVIEISTRLNAQTTGPAVLNIIQTEYEHKFRAISDVFNFLMGKRNPQLQEAVSQLILDSLDSKPERVGGEKPATTSSRLGFAFFFKLVTCSIKTLQILVTNNCHLITPFNVVRAIRHVQAVDKSLILPAITYTDFIKQIVGDVDPVTHGMIFELLIELIYQHDVFEGENLPEYQEANQNIGRDCFPVLDVMINQLVRIAHSSGAFKCPSMHPAIQLFSSGEKLQFIIDSITRHLEKSPTIIRHLHAISIAFHETKAAEIALRFIMTIRFTEPNYLYIFMSYLSATVPFYPKLMETMWREFSSLKVLIENSFNAEDLEKQNKTKIHLNILYNIRQLLEWEFTTEPSEREPIRPYAYWKLYPGQYVGAVLNSLLGETNKLCWELMEKNKSGDAMAVLRATDKFLESIREASGPLRRGKPIKNSRRLIITVSQMYKLMTQFAIMLKSTLFLVTKVSDNLSGLVVFEELRSQFLCFLFGKHLDTGLAQLSPLFVNFFVTACFIDSKKLFNEELGEQMESLIDESGVQKLFDNVQLEDGPSVLEGLKSLKMRDTAVNMLHRGQLKKRRGNEQTGKYIEVNEDATQRIYAVLDAIRLMCSSGDHKIQITCSRQLANALMQVVCKDSLMTDMRFDDWDSEAEYIHRHVEITQRLAQSPFCDGILRILSETRSFALCLPIMKSKLAILLNETEKFPEHRTIPEPLRQKLHNWMMLAQKGNILNARLLYIVDLERFATCHETYLMLLEIWRFLMYRNISREIIDAYHADLLRNVVDEGLPNERDAMEKVNISVFRIIIQNHLPGTVQLFPKFFPLEYEFMMMNIMEPQ</sequence>
<dbReference type="InParanoid" id="E3NB63"/>